<dbReference type="KEGG" id="nav:JQS30_14975"/>
<dbReference type="PANTHER" id="PTHR31566:SF0">
    <property type="entry name" value="CYTOCHROME C BIOGENESIS PROTEIN CCS1, CHLOROPLASTIC"/>
    <property type="match status" value="1"/>
</dbReference>
<dbReference type="GO" id="GO:0017004">
    <property type="term" value="P:cytochrome complex assembly"/>
    <property type="evidence" value="ECO:0007669"/>
    <property type="project" value="UniProtKB-KW"/>
</dbReference>
<name>A0A895XNC6_9ACTN</name>
<keyword evidence="3" id="KW-0201">Cytochrome c-type biogenesis</keyword>
<feature type="transmembrane region" description="Helical" evidence="7">
    <location>
        <begin position="79"/>
        <end position="97"/>
    </location>
</feature>
<evidence type="ECO:0000256" key="2">
    <source>
        <dbReference type="ARBA" id="ARBA00022692"/>
    </source>
</evidence>
<evidence type="ECO:0000256" key="5">
    <source>
        <dbReference type="ARBA" id="ARBA00023136"/>
    </source>
</evidence>
<protein>
    <submittedName>
        <fullName evidence="9">Cytochrome c biogenesis protein ResB</fullName>
    </submittedName>
</protein>
<evidence type="ECO:0000313" key="9">
    <source>
        <dbReference type="EMBL" id="QSB05043.1"/>
    </source>
</evidence>
<evidence type="ECO:0000256" key="3">
    <source>
        <dbReference type="ARBA" id="ARBA00022748"/>
    </source>
</evidence>
<dbReference type="Proteomes" id="UP000662939">
    <property type="component" value="Chromosome"/>
</dbReference>
<proteinExistence type="predicted"/>
<keyword evidence="10" id="KW-1185">Reference proteome</keyword>
<comment type="subcellular location">
    <subcellularLocation>
        <location evidence="1">Membrane</location>
        <topology evidence="1">Multi-pass membrane protein</topology>
    </subcellularLocation>
</comment>
<organism evidence="9 10">
    <name type="scientific">Natronoglycomyces albus</name>
    <dbReference type="NCBI Taxonomy" id="2811108"/>
    <lineage>
        <taxon>Bacteria</taxon>
        <taxon>Bacillati</taxon>
        <taxon>Actinomycetota</taxon>
        <taxon>Actinomycetes</taxon>
        <taxon>Glycomycetales</taxon>
        <taxon>Glycomycetaceae</taxon>
        <taxon>Natronoglycomyces</taxon>
    </lineage>
</organism>
<evidence type="ECO:0000256" key="7">
    <source>
        <dbReference type="SAM" id="Phobius"/>
    </source>
</evidence>
<dbReference type="GO" id="GO:0016020">
    <property type="term" value="C:membrane"/>
    <property type="evidence" value="ECO:0007669"/>
    <property type="project" value="UniProtKB-SubCell"/>
</dbReference>
<dbReference type="PANTHER" id="PTHR31566">
    <property type="entry name" value="CYTOCHROME C BIOGENESIS PROTEIN CCS1, CHLOROPLASTIC"/>
    <property type="match status" value="1"/>
</dbReference>
<feature type="transmembrane region" description="Helical" evidence="7">
    <location>
        <begin position="475"/>
        <end position="494"/>
    </location>
</feature>
<keyword evidence="2 7" id="KW-0812">Transmembrane</keyword>
<reference evidence="9" key="1">
    <citation type="submission" date="2021-02" db="EMBL/GenBank/DDBJ databases">
        <title>Natronoglycomyces albus gen. nov., sp. nov, a haloalkaliphilic actinobacterium from a soda solonchak soil.</title>
        <authorList>
            <person name="Sorokin D.Y."/>
            <person name="Khijniak T.V."/>
            <person name="Zakharycheva A.P."/>
            <person name="Boueva O.V."/>
            <person name="Ariskina E.V."/>
            <person name="Hahnke R.L."/>
            <person name="Bunk B."/>
            <person name="Sproer C."/>
            <person name="Schumann P."/>
            <person name="Evtushenko L.I."/>
            <person name="Kublanov I.V."/>
        </authorList>
    </citation>
    <scope>NUCLEOTIDE SEQUENCE</scope>
    <source>
        <strain evidence="9">DSM 106290</strain>
    </source>
</reference>
<gene>
    <name evidence="9" type="ORF">JQS30_14975</name>
</gene>
<evidence type="ECO:0000256" key="4">
    <source>
        <dbReference type="ARBA" id="ARBA00022989"/>
    </source>
</evidence>
<dbReference type="EMBL" id="CP070496">
    <property type="protein sequence ID" value="QSB05043.1"/>
    <property type="molecule type" value="Genomic_DNA"/>
</dbReference>
<feature type="region of interest" description="Disordered" evidence="6">
    <location>
        <begin position="542"/>
        <end position="566"/>
    </location>
</feature>
<accession>A0A895XNC6</accession>
<keyword evidence="4 7" id="KW-1133">Transmembrane helix</keyword>
<dbReference type="InterPro" id="IPR023494">
    <property type="entry name" value="Cyt_c_bgen_Ccs1/CcsB/ResB"/>
</dbReference>
<sequence length="566" mass="63413">MKRLAKATLTFARRWWHQLTSMRTALMLLLVLAMAAIPGSLLPQRDINPETVATYFADNPDLAPILDRLWLFDVYNSPWFAAIYLLLMISLIGCILPRTKAHLNAMRQKPPAAPQRLDLMPYHRQLGTSAKAEPEAVATWMKKHRFRSQIHTQADGSVSVAGEKGYLRETGNLLFHVSLIVILVGAALGSVYGWYGNRLLVEGEEHAFCNNLQQYHEYGLGPWVDETKLPPFCLRLDGFEAEFTERGQALRYEADLAYTEAAGEFDSQYDLRVNHPLGLDGANVFLLGHGFAPVLEYTDKYGVTQTSTMPFLPVDNALNSEGVALYPDANVNPETGRVDPNSQVGFEGLFIPSFDPTTPMLLSERPEPTNPALMMWLYRGDLGFDDGMPRSVYEIDPRQVEDGFLEGIPFRDTPGVRAAGADPDTEASNNDPAVDELPEAALLQMGDTWELDDGSVIEFVDYQRYIVLEIRHEPGHWILLMGSILLLGALYPMLHVRRRRFWVRFNPDHTVEVAGLNRTEYDQFTAECDALADDLTDHIGDLRDVDKATGSDEPPATTENTDRSTP</sequence>
<dbReference type="RefSeq" id="WP_213171044.1">
    <property type="nucleotide sequence ID" value="NZ_CP070496.1"/>
</dbReference>
<evidence type="ECO:0000313" key="10">
    <source>
        <dbReference type="Proteomes" id="UP000662939"/>
    </source>
</evidence>
<dbReference type="AlphaFoldDB" id="A0A895XNC6"/>
<dbReference type="Pfam" id="PF05140">
    <property type="entry name" value="ResB"/>
    <property type="match status" value="1"/>
</dbReference>
<evidence type="ECO:0000256" key="6">
    <source>
        <dbReference type="SAM" id="MobiDB-lite"/>
    </source>
</evidence>
<evidence type="ECO:0000259" key="8">
    <source>
        <dbReference type="Pfam" id="PF05140"/>
    </source>
</evidence>
<evidence type="ECO:0000256" key="1">
    <source>
        <dbReference type="ARBA" id="ARBA00004141"/>
    </source>
</evidence>
<keyword evidence="5 7" id="KW-0472">Membrane</keyword>
<feature type="transmembrane region" description="Helical" evidence="7">
    <location>
        <begin position="173"/>
        <end position="195"/>
    </location>
</feature>
<dbReference type="InterPro" id="IPR007816">
    <property type="entry name" value="ResB-like_domain"/>
</dbReference>
<feature type="domain" description="ResB-like" evidence="8">
    <location>
        <begin position="22"/>
        <end position="528"/>
    </location>
</feature>